<sequence length="134" mass="15050">MKLRLREKGAVWAGSAVCGPLSHLSLSLCLSSWSKRRSLPLSPKTVLKPFMNLCDNAILKALCLVNSLCELVNGYLLQKDVTYMYLKKRIIKNIHDLRGEKKNYSASVFLTLIETCINLGIQPPSLLYSVCYSQ</sequence>
<dbReference type="EMBL" id="GBXM01018558">
    <property type="protein sequence ID" value="JAH90019.1"/>
    <property type="molecule type" value="Transcribed_RNA"/>
</dbReference>
<proteinExistence type="predicted"/>
<accession>A0A0E9WHZ9</accession>
<name>A0A0E9WHZ9_ANGAN</name>
<dbReference type="AlphaFoldDB" id="A0A0E9WHZ9"/>
<reference evidence="1" key="2">
    <citation type="journal article" date="2015" name="Fish Shellfish Immunol.">
        <title>Early steps in the European eel (Anguilla anguilla)-Vibrio vulnificus interaction in the gills: Role of the RtxA13 toxin.</title>
        <authorList>
            <person name="Callol A."/>
            <person name="Pajuelo D."/>
            <person name="Ebbesson L."/>
            <person name="Teles M."/>
            <person name="MacKenzie S."/>
            <person name="Amaro C."/>
        </authorList>
    </citation>
    <scope>NUCLEOTIDE SEQUENCE</scope>
</reference>
<protein>
    <submittedName>
        <fullName evidence="1">Uncharacterized protein</fullName>
    </submittedName>
</protein>
<reference evidence="1" key="1">
    <citation type="submission" date="2014-11" db="EMBL/GenBank/DDBJ databases">
        <authorList>
            <person name="Amaro Gonzalez C."/>
        </authorList>
    </citation>
    <scope>NUCLEOTIDE SEQUENCE</scope>
</reference>
<organism evidence="1">
    <name type="scientific">Anguilla anguilla</name>
    <name type="common">European freshwater eel</name>
    <name type="synonym">Muraena anguilla</name>
    <dbReference type="NCBI Taxonomy" id="7936"/>
    <lineage>
        <taxon>Eukaryota</taxon>
        <taxon>Metazoa</taxon>
        <taxon>Chordata</taxon>
        <taxon>Craniata</taxon>
        <taxon>Vertebrata</taxon>
        <taxon>Euteleostomi</taxon>
        <taxon>Actinopterygii</taxon>
        <taxon>Neopterygii</taxon>
        <taxon>Teleostei</taxon>
        <taxon>Anguilliformes</taxon>
        <taxon>Anguillidae</taxon>
        <taxon>Anguilla</taxon>
    </lineage>
</organism>
<evidence type="ECO:0000313" key="1">
    <source>
        <dbReference type="EMBL" id="JAH90019.1"/>
    </source>
</evidence>